<feature type="region of interest" description="Disordered" evidence="4">
    <location>
        <begin position="472"/>
        <end position="538"/>
    </location>
</feature>
<feature type="domain" description="HAMP" evidence="6">
    <location>
        <begin position="416"/>
        <end position="466"/>
    </location>
</feature>
<evidence type="ECO:0000256" key="1">
    <source>
        <dbReference type="ARBA" id="ARBA00022500"/>
    </source>
</evidence>
<evidence type="ECO:0000313" key="7">
    <source>
        <dbReference type="EMBL" id="GAA4033820.1"/>
    </source>
</evidence>
<dbReference type="CDD" id="cd17528">
    <property type="entry name" value="HAMP_III"/>
    <property type="match status" value="3"/>
</dbReference>
<feature type="compositionally biased region" description="Low complexity" evidence="4">
    <location>
        <begin position="493"/>
        <end position="512"/>
    </location>
</feature>
<dbReference type="SUPFAM" id="SSF58104">
    <property type="entry name" value="Methyl-accepting chemotaxis protein (MCP) signaling domain"/>
    <property type="match status" value="1"/>
</dbReference>
<dbReference type="PROSITE" id="PS50111">
    <property type="entry name" value="CHEMOTAXIS_TRANSDUC_2"/>
    <property type="match status" value="1"/>
</dbReference>
<evidence type="ECO:0000256" key="4">
    <source>
        <dbReference type="SAM" id="MobiDB-lite"/>
    </source>
</evidence>
<dbReference type="Proteomes" id="UP001424459">
    <property type="component" value="Unassembled WGS sequence"/>
</dbReference>
<name>A0ABP7TZY4_9SPHN</name>
<dbReference type="PROSITE" id="PS50885">
    <property type="entry name" value="HAMP"/>
    <property type="match status" value="1"/>
</dbReference>
<keyword evidence="3" id="KW-0807">Transducer</keyword>
<protein>
    <recommendedName>
        <fullName evidence="9">Methyl-accepting chemotaxis protein</fullName>
    </recommendedName>
</protein>
<dbReference type="Pfam" id="PF18947">
    <property type="entry name" value="HAMP_2"/>
    <property type="match status" value="1"/>
</dbReference>
<feature type="compositionally biased region" description="Low complexity" evidence="4">
    <location>
        <begin position="474"/>
        <end position="486"/>
    </location>
</feature>
<dbReference type="EMBL" id="BAABBR010000001">
    <property type="protein sequence ID" value="GAA4033820.1"/>
    <property type="molecule type" value="Genomic_DNA"/>
</dbReference>
<evidence type="ECO:0008006" key="9">
    <source>
        <dbReference type="Google" id="ProtNLM"/>
    </source>
</evidence>
<evidence type="ECO:0000256" key="3">
    <source>
        <dbReference type="PROSITE-ProRule" id="PRU00284"/>
    </source>
</evidence>
<dbReference type="InterPro" id="IPR041395">
    <property type="entry name" value="McpB_HAMP_3rd"/>
</dbReference>
<dbReference type="CDD" id="cd17527">
    <property type="entry name" value="HAMP_II"/>
    <property type="match status" value="2"/>
</dbReference>
<proteinExistence type="inferred from homology"/>
<feature type="compositionally biased region" description="Low complexity" evidence="4">
    <location>
        <begin position="723"/>
        <end position="733"/>
    </location>
</feature>
<organism evidence="7 8">
    <name type="scientific">Sphingomonas rosea</name>
    <dbReference type="NCBI Taxonomy" id="335605"/>
    <lineage>
        <taxon>Bacteria</taxon>
        <taxon>Pseudomonadati</taxon>
        <taxon>Pseudomonadota</taxon>
        <taxon>Alphaproteobacteria</taxon>
        <taxon>Sphingomonadales</taxon>
        <taxon>Sphingomonadaceae</taxon>
        <taxon>Sphingomonas</taxon>
    </lineage>
</organism>
<keyword evidence="1" id="KW-0145">Chemotaxis</keyword>
<dbReference type="InterPro" id="IPR004089">
    <property type="entry name" value="MCPsignal_dom"/>
</dbReference>
<dbReference type="Gene3D" id="1.10.287.950">
    <property type="entry name" value="Methyl-accepting chemotaxis protein"/>
    <property type="match status" value="1"/>
</dbReference>
<comment type="similarity">
    <text evidence="2">Belongs to the methyl-accepting chemotaxis (MCP) protein family.</text>
</comment>
<dbReference type="InterPro" id="IPR003660">
    <property type="entry name" value="HAMP_dom"/>
</dbReference>
<dbReference type="PANTHER" id="PTHR43531">
    <property type="entry name" value="PROTEIN ICFG"/>
    <property type="match status" value="1"/>
</dbReference>
<reference evidence="8" key="1">
    <citation type="journal article" date="2019" name="Int. J. Syst. Evol. Microbiol.">
        <title>The Global Catalogue of Microorganisms (GCM) 10K type strain sequencing project: providing services to taxonomists for standard genome sequencing and annotation.</title>
        <authorList>
            <consortium name="The Broad Institute Genomics Platform"/>
            <consortium name="The Broad Institute Genome Sequencing Center for Infectious Disease"/>
            <person name="Wu L."/>
            <person name="Ma J."/>
        </authorList>
    </citation>
    <scope>NUCLEOTIDE SEQUENCE [LARGE SCALE GENOMIC DNA]</scope>
    <source>
        <strain evidence="8">JCM 17564</strain>
    </source>
</reference>
<evidence type="ECO:0000313" key="8">
    <source>
        <dbReference type="Proteomes" id="UP001424459"/>
    </source>
</evidence>
<gene>
    <name evidence="7" type="ORF">GCM10022281_12190</name>
</gene>
<dbReference type="Pfam" id="PF00015">
    <property type="entry name" value="MCPsignal"/>
    <property type="match status" value="1"/>
</dbReference>
<sequence length="776" mass="82349">MSLGFFDTVSADLVTGELARVGRALADGRLSERADVSLAKGRTREVLVAVNDLLEQALDPVSALGDSLDHVLAEHERGDIDVVIPVQRFRGDLAAIAEKTNGLVAAHIAVKKMAMACVREFADGNFEAPMPQLPGKKAFINDTIETLRGNLKGIIAEMSHMAAEHEKGDIDVFVPVEKFKGDFGIVARGVNDMVAAHIAVKKLAMACVKEFGEGNFEAPMARLPGKKAFINETIETLRGNLKGIIAEMRHMSAEHDRGNIDVFVPAEKFQGDFAIMARGVNEMVAAHIAVKKKAMACIKEFGEGNFDAPLEQFPGKKAFINDTVETLRGNLRDITGEIGRLIDAATAGHLSERGEDKKFVGDFARLVAGINGMLDAILLPIVEGNRILDRVSTGDLAERVEIVCEGDHQKMKTAINALVDSLRVSADLADRIADGDLTVEHQPLSANDTLGHALTRMVDRLREVVGNATAAADSVSSGSQELSASSEQVSQGATEQAAATEEASASMEQMAANIRQNADNAAQTEKMARQSSRDAEASGAAVEKAVEAMRTIAEKISIVQEIARQTDLLALNAAVEAARAGEHGRGFAVVASEVRKLAERSQSAAAEISSVSGDTLKAAADAGEMLAKLVPDIRRTAELVLEISSACREQDIGASQINEAIQQLDQVTQQNAGASEQISTTSELLASQAEQLQGSIAYFRLGNDRGAGASAASTKPRREAAPKARPVRPAKAAAKVKRTVRGPSVADQQARITGFALDLAHGGPDAQDADFESKAA</sequence>
<keyword evidence="8" id="KW-1185">Reference proteome</keyword>
<evidence type="ECO:0000259" key="6">
    <source>
        <dbReference type="PROSITE" id="PS50885"/>
    </source>
</evidence>
<evidence type="ECO:0000259" key="5">
    <source>
        <dbReference type="PROSITE" id="PS50111"/>
    </source>
</evidence>
<dbReference type="InterPro" id="IPR054421">
    <property type="entry name" value="McpB_HAMP_2nd"/>
</dbReference>
<dbReference type="Pfam" id="PF21927">
    <property type="entry name" value="McpB_HAMP_2"/>
    <property type="match status" value="3"/>
</dbReference>
<dbReference type="SMART" id="SM00283">
    <property type="entry name" value="MA"/>
    <property type="match status" value="1"/>
</dbReference>
<comment type="caution">
    <text evidence="7">The sequence shown here is derived from an EMBL/GenBank/DDBJ whole genome shotgun (WGS) entry which is preliminary data.</text>
</comment>
<dbReference type="InterPro" id="IPR051310">
    <property type="entry name" value="MCP_chemotaxis"/>
</dbReference>
<evidence type="ECO:0000256" key="2">
    <source>
        <dbReference type="ARBA" id="ARBA00029447"/>
    </source>
</evidence>
<feature type="domain" description="Methyl-accepting transducer" evidence="5">
    <location>
        <begin position="471"/>
        <end position="686"/>
    </location>
</feature>
<feature type="compositionally biased region" description="Basic and acidic residues" evidence="4">
    <location>
        <begin position="526"/>
        <end position="536"/>
    </location>
</feature>
<accession>A0ABP7TZY4</accession>
<feature type="compositionally biased region" description="Polar residues" evidence="4">
    <location>
        <begin position="514"/>
        <end position="523"/>
    </location>
</feature>
<feature type="region of interest" description="Disordered" evidence="4">
    <location>
        <begin position="707"/>
        <end position="747"/>
    </location>
</feature>
<dbReference type="Gene3D" id="1.20.120.1530">
    <property type="match status" value="4"/>
</dbReference>
<dbReference type="PANTHER" id="PTHR43531:SF11">
    <property type="entry name" value="METHYL-ACCEPTING CHEMOTAXIS PROTEIN 3"/>
    <property type="match status" value="1"/>
</dbReference>
<dbReference type="Pfam" id="PF18575">
    <property type="entry name" value="HAMP_N3"/>
    <property type="match status" value="3"/>
</dbReference>